<keyword evidence="3 6" id="KW-0812">Transmembrane</keyword>
<evidence type="ECO:0000256" key="1">
    <source>
        <dbReference type="ARBA" id="ARBA00004141"/>
    </source>
</evidence>
<keyword evidence="8" id="KW-1185">Reference proteome</keyword>
<dbReference type="HOGENOM" id="CLU_031275_4_0_9"/>
<dbReference type="PATRIC" id="fig|545697.3.peg.1839"/>
<evidence type="ECO:0000256" key="2">
    <source>
        <dbReference type="ARBA" id="ARBA00009773"/>
    </source>
</evidence>
<protein>
    <submittedName>
        <fullName evidence="7">Sporulation integral membrane protein YtvI</fullName>
    </submittedName>
</protein>
<dbReference type="GO" id="GO:0016020">
    <property type="term" value="C:membrane"/>
    <property type="evidence" value="ECO:0007669"/>
    <property type="project" value="UniProtKB-SubCell"/>
</dbReference>
<evidence type="ECO:0000256" key="5">
    <source>
        <dbReference type="ARBA" id="ARBA00023136"/>
    </source>
</evidence>
<keyword evidence="4 6" id="KW-1133">Transmembrane helix</keyword>
<dbReference type="OrthoDB" id="9774361at2"/>
<dbReference type="eggNOG" id="COG0628">
    <property type="taxonomic scope" value="Bacteria"/>
</dbReference>
<comment type="subcellular location">
    <subcellularLocation>
        <location evidence="1">Membrane</location>
        <topology evidence="1">Multi-pass membrane protein</topology>
    </subcellularLocation>
</comment>
<proteinExistence type="inferred from homology"/>
<evidence type="ECO:0000256" key="4">
    <source>
        <dbReference type="ARBA" id="ARBA00022989"/>
    </source>
</evidence>
<dbReference type="EMBL" id="AMEZ01000053">
    <property type="protein sequence ID" value="EKY26683.1"/>
    <property type="molecule type" value="Genomic_DNA"/>
</dbReference>
<feature type="transmembrane region" description="Helical" evidence="6">
    <location>
        <begin position="158"/>
        <end position="187"/>
    </location>
</feature>
<gene>
    <name evidence="7" type="ORF">HMPREF0216_01868</name>
</gene>
<reference evidence="7 8" key="1">
    <citation type="submission" date="2012-05" db="EMBL/GenBank/DDBJ databases">
        <authorList>
            <person name="Weinstock G."/>
            <person name="Sodergren E."/>
            <person name="Lobos E.A."/>
            <person name="Fulton L."/>
            <person name="Fulton R."/>
            <person name="Courtney L."/>
            <person name="Fronick C."/>
            <person name="O'Laughlin M."/>
            <person name="Godfrey J."/>
            <person name="Wilson R.M."/>
            <person name="Miner T."/>
            <person name="Farmer C."/>
            <person name="Delehaunty K."/>
            <person name="Cordes M."/>
            <person name="Minx P."/>
            <person name="Tomlinson C."/>
            <person name="Chen J."/>
            <person name="Wollam A."/>
            <person name="Pepin K.H."/>
            <person name="Bhonagiri V."/>
            <person name="Zhang X."/>
            <person name="Suruliraj S."/>
            <person name="Warren W."/>
            <person name="Mitreva M."/>
            <person name="Mardis E.R."/>
            <person name="Wilson R.K."/>
        </authorList>
    </citation>
    <scope>NUCLEOTIDE SEQUENCE [LARGE SCALE GENOMIC DNA]</scope>
    <source>
        <strain evidence="7 8">DSM 1785</strain>
    </source>
</reference>
<comment type="similarity">
    <text evidence="2">Belongs to the autoinducer-2 exporter (AI-2E) (TC 2.A.86) family.</text>
</comment>
<organism evidence="7 8">
    <name type="scientific">Clostridium celatum DSM 1785</name>
    <dbReference type="NCBI Taxonomy" id="545697"/>
    <lineage>
        <taxon>Bacteria</taxon>
        <taxon>Bacillati</taxon>
        <taxon>Bacillota</taxon>
        <taxon>Clostridia</taxon>
        <taxon>Eubacteriales</taxon>
        <taxon>Clostridiaceae</taxon>
        <taxon>Clostridium</taxon>
    </lineage>
</organism>
<dbReference type="NCBIfam" id="TIGR02872">
    <property type="entry name" value="spore_ytvI"/>
    <property type="match status" value="1"/>
</dbReference>
<evidence type="ECO:0000256" key="3">
    <source>
        <dbReference type="ARBA" id="ARBA00022692"/>
    </source>
</evidence>
<feature type="transmembrane region" description="Helical" evidence="6">
    <location>
        <begin position="223"/>
        <end position="248"/>
    </location>
</feature>
<feature type="transmembrane region" description="Helical" evidence="6">
    <location>
        <begin position="14"/>
        <end position="32"/>
    </location>
</feature>
<feature type="transmembrane region" description="Helical" evidence="6">
    <location>
        <begin position="38"/>
        <end position="55"/>
    </location>
</feature>
<evidence type="ECO:0000313" key="8">
    <source>
        <dbReference type="Proteomes" id="UP000010420"/>
    </source>
</evidence>
<keyword evidence="5 6" id="KW-0472">Membrane</keyword>
<dbReference type="Proteomes" id="UP000010420">
    <property type="component" value="Unassembled WGS sequence"/>
</dbReference>
<comment type="caution">
    <text evidence="7">The sequence shown here is derived from an EMBL/GenBank/DDBJ whole genome shotgun (WGS) entry which is preliminary data.</text>
</comment>
<accession>L1QFC0</accession>
<evidence type="ECO:0000256" key="6">
    <source>
        <dbReference type="SAM" id="Phobius"/>
    </source>
</evidence>
<evidence type="ECO:0000313" key="7">
    <source>
        <dbReference type="EMBL" id="EKY26683.1"/>
    </source>
</evidence>
<dbReference type="PANTHER" id="PTHR21716:SF68">
    <property type="entry name" value="TRANSPORT PROTEIN YTVI-RELATED"/>
    <property type="match status" value="1"/>
</dbReference>
<dbReference type="InterPro" id="IPR014227">
    <property type="entry name" value="YtvI-like"/>
</dbReference>
<feature type="transmembrane region" description="Helical" evidence="6">
    <location>
        <begin position="67"/>
        <end position="92"/>
    </location>
</feature>
<dbReference type="GO" id="GO:0055085">
    <property type="term" value="P:transmembrane transport"/>
    <property type="evidence" value="ECO:0007669"/>
    <property type="project" value="TreeGrafter"/>
</dbReference>
<feature type="transmembrane region" description="Helical" evidence="6">
    <location>
        <begin position="254"/>
        <end position="276"/>
    </location>
</feature>
<dbReference type="PANTHER" id="PTHR21716">
    <property type="entry name" value="TRANSMEMBRANE PROTEIN"/>
    <property type="match status" value="1"/>
</dbReference>
<dbReference type="RefSeq" id="WP_005213599.1">
    <property type="nucleotide sequence ID" value="NZ_KB291645.1"/>
</dbReference>
<feature type="transmembrane region" description="Helical" evidence="6">
    <location>
        <begin position="288"/>
        <end position="308"/>
    </location>
</feature>
<dbReference type="InterPro" id="IPR002549">
    <property type="entry name" value="AI-2E-like"/>
</dbReference>
<dbReference type="Pfam" id="PF01594">
    <property type="entry name" value="AI-2E_transport"/>
    <property type="match status" value="1"/>
</dbReference>
<feature type="transmembrane region" description="Helical" evidence="6">
    <location>
        <begin position="328"/>
        <end position="353"/>
    </location>
</feature>
<name>L1QFC0_9CLOT</name>
<dbReference type="AlphaFoldDB" id="L1QFC0"/>
<sequence length="368" mass="41939">MEYISNLLNKLKPCLNVVIFLILFTLCFWIIIGTLKYTIPFIVGLVAAAILKKPTEWLINKFQIKGNLAAIISTLVFYIITVTLLILGVVFFCSEIKDLATEGYEYIYDNGGKIGILIQDSLSKFKNIDPAVIEALESNVTGYLADISNYVLDFSKGIVNYIISFISVLPYIITVIVFAILSSFIFLKKFIEKSPNRKEDNTYLKNRDYDKYIKIIIEIKDVVFKYIGTYSILIFCTFIITFIGFNIIKVPYTLLLSLTCMLLDVLPVVGMILVFLPLMIIYLFQGKYFIVIFLGILFAFIMITRNILEPKLLSSSLEISPLSVLVSIFVGLNFAGFKGMIYLIALFISFNFYKKYSNMSTEEVLNKK</sequence>